<evidence type="ECO:0000256" key="1">
    <source>
        <dbReference type="SAM" id="MobiDB-lite"/>
    </source>
</evidence>
<feature type="compositionally biased region" description="Polar residues" evidence="1">
    <location>
        <begin position="84"/>
        <end position="96"/>
    </location>
</feature>
<dbReference type="Proteomes" id="UP000250235">
    <property type="component" value="Unassembled WGS sequence"/>
</dbReference>
<evidence type="ECO:0000313" key="3">
    <source>
        <dbReference type="Proteomes" id="UP000250235"/>
    </source>
</evidence>
<evidence type="ECO:0000313" key="2">
    <source>
        <dbReference type="EMBL" id="KZV39589.1"/>
    </source>
</evidence>
<dbReference type="EMBL" id="KV000914">
    <property type="protein sequence ID" value="KZV39589.1"/>
    <property type="molecule type" value="Genomic_DNA"/>
</dbReference>
<protein>
    <submittedName>
        <fullName evidence="2">Uncharacterized protein</fullName>
    </submittedName>
</protein>
<feature type="compositionally biased region" description="Low complexity" evidence="1">
    <location>
        <begin position="69"/>
        <end position="80"/>
    </location>
</feature>
<gene>
    <name evidence="2" type="ORF">F511_02052</name>
</gene>
<feature type="compositionally biased region" description="Basic residues" evidence="1">
    <location>
        <begin position="14"/>
        <end position="23"/>
    </location>
</feature>
<sequence length="96" mass="10650">MKATEDSKDEDRRRIRAKKKTRATAKEAEDKKTKMRNIVETTERPLHISGVAEKAPGKGGSVTKRKLKLLPSESESSTLEDSQALKSVYTSKSSDS</sequence>
<accession>A0A2Z7BYN5</accession>
<feature type="region of interest" description="Disordered" evidence="1">
    <location>
        <begin position="1"/>
        <end position="96"/>
    </location>
</feature>
<proteinExistence type="predicted"/>
<organism evidence="2 3">
    <name type="scientific">Dorcoceras hygrometricum</name>
    <dbReference type="NCBI Taxonomy" id="472368"/>
    <lineage>
        <taxon>Eukaryota</taxon>
        <taxon>Viridiplantae</taxon>
        <taxon>Streptophyta</taxon>
        <taxon>Embryophyta</taxon>
        <taxon>Tracheophyta</taxon>
        <taxon>Spermatophyta</taxon>
        <taxon>Magnoliopsida</taxon>
        <taxon>eudicotyledons</taxon>
        <taxon>Gunneridae</taxon>
        <taxon>Pentapetalae</taxon>
        <taxon>asterids</taxon>
        <taxon>lamiids</taxon>
        <taxon>Lamiales</taxon>
        <taxon>Gesneriaceae</taxon>
        <taxon>Didymocarpoideae</taxon>
        <taxon>Trichosporeae</taxon>
        <taxon>Loxocarpinae</taxon>
        <taxon>Dorcoceras</taxon>
    </lineage>
</organism>
<name>A0A2Z7BYN5_9LAMI</name>
<dbReference type="AlphaFoldDB" id="A0A2Z7BYN5"/>
<keyword evidence="3" id="KW-1185">Reference proteome</keyword>
<reference evidence="2 3" key="1">
    <citation type="journal article" date="2015" name="Proc. Natl. Acad. Sci. U.S.A.">
        <title>The resurrection genome of Boea hygrometrica: A blueprint for survival of dehydration.</title>
        <authorList>
            <person name="Xiao L."/>
            <person name="Yang G."/>
            <person name="Zhang L."/>
            <person name="Yang X."/>
            <person name="Zhao S."/>
            <person name="Ji Z."/>
            <person name="Zhou Q."/>
            <person name="Hu M."/>
            <person name="Wang Y."/>
            <person name="Chen M."/>
            <person name="Xu Y."/>
            <person name="Jin H."/>
            <person name="Xiao X."/>
            <person name="Hu G."/>
            <person name="Bao F."/>
            <person name="Hu Y."/>
            <person name="Wan P."/>
            <person name="Li L."/>
            <person name="Deng X."/>
            <person name="Kuang T."/>
            <person name="Xiang C."/>
            <person name="Zhu J.K."/>
            <person name="Oliver M.J."/>
            <person name="He Y."/>
        </authorList>
    </citation>
    <scope>NUCLEOTIDE SEQUENCE [LARGE SCALE GENOMIC DNA]</scope>
    <source>
        <strain evidence="3">cv. XS01</strain>
    </source>
</reference>
<feature type="compositionally biased region" description="Basic and acidic residues" evidence="1">
    <location>
        <begin position="1"/>
        <end position="13"/>
    </location>
</feature>